<dbReference type="InterPro" id="IPR007307">
    <property type="entry name" value="Ltv1"/>
</dbReference>
<dbReference type="EMBL" id="ML009249">
    <property type="protein sequence ID" value="RKO97498.1"/>
    <property type="molecule type" value="Genomic_DNA"/>
</dbReference>
<evidence type="ECO:0008006" key="5">
    <source>
        <dbReference type="Google" id="ProtNLM"/>
    </source>
</evidence>
<dbReference type="GO" id="GO:0000056">
    <property type="term" value="P:ribosomal small subunit export from nucleus"/>
    <property type="evidence" value="ECO:0007669"/>
    <property type="project" value="TreeGrafter"/>
</dbReference>
<dbReference type="Proteomes" id="UP000268535">
    <property type="component" value="Unassembled WGS sequence"/>
</dbReference>
<evidence type="ECO:0000313" key="4">
    <source>
        <dbReference type="Proteomes" id="UP000268535"/>
    </source>
</evidence>
<feature type="compositionally biased region" description="Basic and acidic residues" evidence="2">
    <location>
        <begin position="723"/>
        <end position="771"/>
    </location>
</feature>
<accession>A0A4P9WYX3</accession>
<dbReference type="PANTHER" id="PTHR21531">
    <property type="entry name" value="LOW-TEMPERATURE VIABILITY PROTEIN LTV1-RELATED"/>
    <property type="match status" value="1"/>
</dbReference>
<evidence type="ECO:0000313" key="3">
    <source>
        <dbReference type="EMBL" id="RKO97498.1"/>
    </source>
</evidence>
<sequence>MSEVEHGDRMARGLHNAADGKDLTAQLKSCRGGPVLPLLTARRATSEPPVHVDLPSNLNSVEDRHPSHYATRYVEMVKKRFIDPKKAVRFQLVHREDHGAGAPSGDDASPFVLRTVAKGRQVENEELISLAQNFSGEAHAQAAQESMQLSRQLDFQKDTDKLMHTASLLPDLDHVGAYDDFQDYDESTPQLSVDEADDDSSGSDHVPNPRQAVEKLDPEDDPTLYGIDFPNIHEYDYMQHLKPIGQDTNAVYVPAVQTVDKKANPAAFKLKEMADAVAEIENGTDENVPWTGGIHFKDAEARKVMNKNPETRLQRQARLKEEAYQQHKEHLERNLNNVKDAETVRPEAYEAAIGDVEPSMQEIFYALEDEAYVEDGIDDFFEALDAEEVPKDVLKRVEPDAYTQHQAERKQEDNKLWEAVMASKLLSSGNDHDQIGFDLDDNGCLIEGTQYGGARSVRSVAMTAQTARTARTARMARKNGLNDDTRSVASWRSRMTSGTRRITPREASLFSMSSSVMPRTEQLTMIDDRFERVLEDYDDEALGELDEDETFNPQGRGCTADTADDDLMRALGQWNQEFRVIHAGTGRARVGEHKNPLEALDAWRAGLRETVKLTEEETMVEVFDPEAPAHEDDKRIPMPVTKEYNLWDVQTAHSGTSNIYNRPAILRARPARKPRHIILRKDGMPVVCEEEATASRAGIAPSSAGSEQDEDSDDHLDSASVMAHRDTSFARNRKETKEERAARKAALKEEKRERRAVKKDNKVAFKEESQRQVRIRHKQQAIQPAVVTFN</sequence>
<feature type="region of interest" description="Disordered" evidence="2">
    <location>
        <begin position="692"/>
        <end position="771"/>
    </location>
</feature>
<reference evidence="4" key="1">
    <citation type="journal article" date="2018" name="Nat. Microbiol.">
        <title>Leveraging single-cell genomics to expand the fungal tree of life.</title>
        <authorList>
            <person name="Ahrendt S.R."/>
            <person name="Quandt C.A."/>
            <person name="Ciobanu D."/>
            <person name="Clum A."/>
            <person name="Salamov A."/>
            <person name="Andreopoulos B."/>
            <person name="Cheng J.F."/>
            <person name="Woyke T."/>
            <person name="Pelin A."/>
            <person name="Henrissat B."/>
            <person name="Reynolds N.K."/>
            <person name="Benny G.L."/>
            <person name="Smith M.E."/>
            <person name="James T.Y."/>
            <person name="Grigoriev I.V."/>
        </authorList>
    </citation>
    <scope>NUCLEOTIDE SEQUENCE [LARGE SCALE GENOMIC DNA]</scope>
    <source>
        <strain evidence="4">ATCC 52028</strain>
    </source>
</reference>
<dbReference type="GO" id="GO:0005634">
    <property type="term" value="C:nucleus"/>
    <property type="evidence" value="ECO:0007669"/>
    <property type="project" value="TreeGrafter"/>
</dbReference>
<evidence type="ECO:0000256" key="1">
    <source>
        <dbReference type="ARBA" id="ARBA00009078"/>
    </source>
</evidence>
<dbReference type="GO" id="GO:0005829">
    <property type="term" value="C:cytosol"/>
    <property type="evidence" value="ECO:0007669"/>
    <property type="project" value="TreeGrafter"/>
</dbReference>
<name>A0A4P9WYX3_9FUNG</name>
<gene>
    <name evidence="3" type="ORF">CAUPRSCDRAFT_10832</name>
</gene>
<protein>
    <recommendedName>
        <fullName evidence="5">Protein LTV1</fullName>
    </recommendedName>
</protein>
<dbReference type="GO" id="GO:0042274">
    <property type="term" value="P:ribosomal small subunit biogenesis"/>
    <property type="evidence" value="ECO:0007669"/>
    <property type="project" value="InterPro"/>
</dbReference>
<dbReference type="PANTHER" id="PTHR21531:SF0">
    <property type="entry name" value="PROTEIN LTV1 HOMOLOG"/>
    <property type="match status" value="1"/>
</dbReference>
<dbReference type="GO" id="GO:0030688">
    <property type="term" value="C:preribosome, small subunit precursor"/>
    <property type="evidence" value="ECO:0007669"/>
    <property type="project" value="TreeGrafter"/>
</dbReference>
<evidence type="ECO:0000256" key="2">
    <source>
        <dbReference type="SAM" id="MobiDB-lite"/>
    </source>
</evidence>
<feature type="region of interest" description="Disordered" evidence="2">
    <location>
        <begin position="190"/>
        <end position="222"/>
    </location>
</feature>
<comment type="similarity">
    <text evidence="1">Belongs to the LTV1 family.</text>
</comment>
<proteinExistence type="inferred from homology"/>
<organism evidence="3 4">
    <name type="scientific">Caulochytrium protostelioides</name>
    <dbReference type="NCBI Taxonomy" id="1555241"/>
    <lineage>
        <taxon>Eukaryota</taxon>
        <taxon>Fungi</taxon>
        <taxon>Fungi incertae sedis</taxon>
        <taxon>Chytridiomycota</taxon>
        <taxon>Chytridiomycota incertae sedis</taxon>
        <taxon>Chytridiomycetes</taxon>
        <taxon>Caulochytriales</taxon>
        <taxon>Caulochytriaceae</taxon>
        <taxon>Caulochytrium</taxon>
    </lineage>
</organism>
<dbReference type="Pfam" id="PF04180">
    <property type="entry name" value="LTV"/>
    <property type="match status" value="1"/>
</dbReference>
<dbReference type="AlphaFoldDB" id="A0A4P9WYX3"/>